<proteinExistence type="predicted"/>
<evidence type="ECO:0000313" key="3">
    <source>
        <dbReference type="EMBL" id="GFT86957.1"/>
    </source>
</evidence>
<dbReference type="EMBL" id="BMAW01067391">
    <property type="protein sequence ID" value="GFT59577.1"/>
    <property type="molecule type" value="Genomic_DNA"/>
</dbReference>
<dbReference type="Gene3D" id="1.25.10.10">
    <property type="entry name" value="Leucine-rich Repeat Variant"/>
    <property type="match status" value="1"/>
</dbReference>
<dbReference type="Proteomes" id="UP000887013">
    <property type="component" value="Unassembled WGS sequence"/>
</dbReference>
<dbReference type="OrthoDB" id="6437756at2759"/>
<sequence>MNRPCSFFNLHSFVRTAKEEAMHVVIRLAKHHPVCVCDNILKIVVAVCNEVKNFRQSVAGKAVLTLGYLYEIMGKKLENKLRLVIGALLAKSGNRTLSAYFRLTIKSLFKIMNSTTAHKTALAFIHEGARHPNKASRETAAQFLVLLTEQLGSVNSLASPLSGHMLKCATLFVFDCSALTRHCGKRMFQVFKNNRKFNKLKEQHLEINTIENLAKILEQIETKGVSEEYLPINIIK</sequence>
<organism evidence="2 4">
    <name type="scientific">Nephila pilipes</name>
    <name type="common">Giant wood spider</name>
    <name type="synonym">Nephila maculata</name>
    <dbReference type="NCBI Taxonomy" id="299642"/>
    <lineage>
        <taxon>Eukaryota</taxon>
        <taxon>Metazoa</taxon>
        <taxon>Ecdysozoa</taxon>
        <taxon>Arthropoda</taxon>
        <taxon>Chelicerata</taxon>
        <taxon>Arachnida</taxon>
        <taxon>Araneae</taxon>
        <taxon>Araneomorphae</taxon>
        <taxon>Entelegynae</taxon>
        <taxon>Araneoidea</taxon>
        <taxon>Nephilidae</taxon>
        <taxon>Nephila</taxon>
    </lineage>
</organism>
<dbReference type="PANTHER" id="PTHR21567">
    <property type="entry name" value="CLASP"/>
    <property type="match status" value="1"/>
</dbReference>
<dbReference type="EMBL" id="BMAW01012492">
    <property type="protein sequence ID" value="GFT28937.1"/>
    <property type="molecule type" value="Genomic_DNA"/>
</dbReference>
<dbReference type="InterPro" id="IPR016024">
    <property type="entry name" value="ARM-type_fold"/>
</dbReference>
<dbReference type="GO" id="GO:0000226">
    <property type="term" value="P:microtubule cytoskeleton organization"/>
    <property type="evidence" value="ECO:0007669"/>
    <property type="project" value="TreeGrafter"/>
</dbReference>
<comment type="caution">
    <text evidence="2">The sequence shown here is derived from an EMBL/GenBank/DDBJ whole genome shotgun (WGS) entry which is preliminary data.</text>
</comment>
<accession>A0A8X6TX47</accession>
<name>A0A8X6TX47_NEPPI</name>
<gene>
    <name evidence="2" type="primary">Togaram1_1</name>
    <name evidence="3" type="ORF">NPIL_217711</name>
    <name evidence="2" type="ORF">NPIL_261081</name>
    <name evidence="1" type="ORF">NPIL_604971</name>
</gene>
<dbReference type="PANTHER" id="PTHR21567:SF87">
    <property type="entry name" value="CRESCERIN-LIKE PROTEIN CHE-12"/>
    <property type="match status" value="1"/>
</dbReference>
<dbReference type="EMBL" id="BMAW01073251">
    <property type="protein sequence ID" value="GFT86957.1"/>
    <property type="molecule type" value="Genomic_DNA"/>
</dbReference>
<dbReference type="InterPro" id="IPR011989">
    <property type="entry name" value="ARM-like"/>
</dbReference>
<keyword evidence="4" id="KW-1185">Reference proteome</keyword>
<dbReference type="GO" id="GO:0008017">
    <property type="term" value="F:microtubule binding"/>
    <property type="evidence" value="ECO:0007669"/>
    <property type="project" value="TreeGrafter"/>
</dbReference>
<dbReference type="AlphaFoldDB" id="A0A8X6TX47"/>
<reference evidence="2" key="1">
    <citation type="submission" date="2020-08" db="EMBL/GenBank/DDBJ databases">
        <title>Multicomponent nature underlies the extraordinary mechanical properties of spider dragline silk.</title>
        <authorList>
            <person name="Kono N."/>
            <person name="Nakamura H."/>
            <person name="Mori M."/>
            <person name="Yoshida Y."/>
            <person name="Ohtoshi R."/>
            <person name="Malay A.D."/>
            <person name="Moran D.A.P."/>
            <person name="Tomita M."/>
            <person name="Numata K."/>
            <person name="Arakawa K."/>
        </authorList>
    </citation>
    <scope>NUCLEOTIDE SEQUENCE</scope>
</reference>
<evidence type="ECO:0000313" key="4">
    <source>
        <dbReference type="Proteomes" id="UP000887013"/>
    </source>
</evidence>
<evidence type="ECO:0000313" key="1">
    <source>
        <dbReference type="EMBL" id="GFT28937.1"/>
    </source>
</evidence>
<dbReference type="GO" id="GO:0005881">
    <property type="term" value="C:cytoplasmic microtubule"/>
    <property type="evidence" value="ECO:0007669"/>
    <property type="project" value="TreeGrafter"/>
</dbReference>
<protein>
    <submittedName>
        <fullName evidence="2">TOG array regulator of axonemal microtubules protein 1</fullName>
    </submittedName>
</protein>
<dbReference type="SUPFAM" id="SSF48371">
    <property type="entry name" value="ARM repeat"/>
    <property type="match status" value="1"/>
</dbReference>
<evidence type="ECO:0000313" key="2">
    <source>
        <dbReference type="EMBL" id="GFT59577.1"/>
    </source>
</evidence>